<feature type="compositionally biased region" description="Polar residues" evidence="1">
    <location>
        <begin position="396"/>
        <end position="407"/>
    </location>
</feature>
<feature type="region of interest" description="Disordered" evidence="1">
    <location>
        <begin position="546"/>
        <end position="571"/>
    </location>
</feature>
<feature type="compositionally biased region" description="Low complexity" evidence="1">
    <location>
        <begin position="273"/>
        <end position="282"/>
    </location>
</feature>
<comment type="caution">
    <text evidence="2">The sequence shown here is derived from an EMBL/GenBank/DDBJ whole genome shotgun (WGS) entry which is preliminary data.</text>
</comment>
<gene>
    <name evidence="2" type="ORF">M9Y10_039546</name>
</gene>
<feature type="compositionally biased region" description="Basic and acidic residues" evidence="1">
    <location>
        <begin position="246"/>
        <end position="259"/>
    </location>
</feature>
<sequence>MSGTSGTISIPSIYLKARGTNSIPTKKARLPSNLNTLFKICNRLFQKYGEVKTIYNSDGSVVKDISEVNPDSTLYVSNREANENETIASRQGLFALGRPPESSPTDGKDNKNLQLQNNDSFNALFGRKDGSGRKNSKQSAFHTRDQQLLDESARRNQEKQNQINQSIERQKRKQEEKKRQQEAEKRKQQDEIRRKQEEERRRREEEERRRREEEEARRRKIEEEEEERRHEQKNQDIDYDYDEEDAKQTQEDEQSKRSIQDLSMSEASRKSSSRQANSSRNSPRNRESVYSDLSSSFDSSFDPQMFMELFSKILDNNDLNDDVADELSNSEQWMKRFLGLAPQFENEQMANWYGGLYDAFSQIGLPVSFLDKPHKKSSKSNKGENENDIKNDGEIDTSNQNRNQNGFNDDIELFGKDEILKYVRNTIIRHRFISSQNYIDYNFNIAIIGPRNSGKSNILTCFASEIMKELCVTDNWRHFFLFPINFKVFAPFYEDLSALYGTMVDMVVSCLSWQAPFYSQYGSAIKKLFMSSINVQLVGASSTTSTTKSARKSQTSSTTTSPTPTKSMFSKARAPPIVPKNSLFYRDVPHFALALQKVAQEIFNVWNEPGSLAEFMSLIYSLPSLISKAAGFSKVIYFIDNIEFADVEIIPSKPFNANSENAVIYNIEILQYVLSGQHFVVTGEEQKRIFESLSPVEEKYLDLESRVDFVSTIGIIPIDENDNRLIRTEIQNEPLPFSFTIDACCGVPAFIQMWVELNDEFDSYEEHGEEDNDEEKEEDHMLLITHAQQVIDVLFTFDDKSPLFVTNVKRSAKEAEKSQS</sequence>
<feature type="compositionally biased region" description="Basic and acidic residues" evidence="1">
    <location>
        <begin position="381"/>
        <end position="393"/>
    </location>
</feature>
<dbReference type="PANTHER" id="PTHR46049">
    <property type="entry name" value="AGAP003327-PA"/>
    <property type="match status" value="1"/>
</dbReference>
<dbReference type="InterPro" id="IPR051724">
    <property type="entry name" value="Actin_motor_Myosin"/>
</dbReference>
<dbReference type="EMBL" id="JAPFFF010000006">
    <property type="protein sequence ID" value="KAK8888467.1"/>
    <property type="molecule type" value="Genomic_DNA"/>
</dbReference>
<accession>A0ABR2KDG0</accession>
<proteinExistence type="predicted"/>
<dbReference type="InterPro" id="IPR027417">
    <property type="entry name" value="P-loop_NTPase"/>
</dbReference>
<evidence type="ECO:0000313" key="3">
    <source>
        <dbReference type="Proteomes" id="UP001470230"/>
    </source>
</evidence>
<name>A0ABR2KDG0_9EUKA</name>
<feature type="compositionally biased region" description="Basic and acidic residues" evidence="1">
    <location>
        <begin position="173"/>
        <end position="236"/>
    </location>
</feature>
<feature type="compositionally biased region" description="Basic and acidic residues" evidence="1">
    <location>
        <begin position="142"/>
        <end position="158"/>
    </location>
</feature>
<dbReference type="PANTHER" id="PTHR46049:SF5">
    <property type="entry name" value="PLECKSTRIN HOMOLOGY DOMAIN-CONTAINING FAMILY H MEMBER 3"/>
    <property type="match status" value="1"/>
</dbReference>
<organism evidence="2 3">
    <name type="scientific">Tritrichomonas musculus</name>
    <dbReference type="NCBI Taxonomy" id="1915356"/>
    <lineage>
        <taxon>Eukaryota</taxon>
        <taxon>Metamonada</taxon>
        <taxon>Parabasalia</taxon>
        <taxon>Tritrichomonadida</taxon>
        <taxon>Tritrichomonadidae</taxon>
        <taxon>Tritrichomonas</taxon>
    </lineage>
</organism>
<reference evidence="2 3" key="1">
    <citation type="submission" date="2024-04" db="EMBL/GenBank/DDBJ databases">
        <title>Tritrichomonas musculus Genome.</title>
        <authorList>
            <person name="Alves-Ferreira E."/>
            <person name="Grigg M."/>
            <person name="Lorenzi H."/>
            <person name="Galac M."/>
        </authorList>
    </citation>
    <scope>NUCLEOTIDE SEQUENCE [LARGE SCALE GENOMIC DNA]</scope>
    <source>
        <strain evidence="2 3">EAF2021</strain>
    </source>
</reference>
<feature type="region of interest" description="Disordered" evidence="1">
    <location>
        <begin position="373"/>
        <end position="407"/>
    </location>
</feature>
<dbReference type="SUPFAM" id="SSF52540">
    <property type="entry name" value="P-loop containing nucleoside triphosphate hydrolases"/>
    <property type="match status" value="1"/>
</dbReference>
<feature type="region of interest" description="Disordered" evidence="1">
    <location>
        <begin position="89"/>
        <end position="297"/>
    </location>
</feature>
<protein>
    <submittedName>
        <fullName evidence="2">Uncharacterized protein</fullName>
    </submittedName>
</protein>
<evidence type="ECO:0000256" key="1">
    <source>
        <dbReference type="SAM" id="MobiDB-lite"/>
    </source>
</evidence>
<dbReference type="Proteomes" id="UP001470230">
    <property type="component" value="Unassembled WGS sequence"/>
</dbReference>
<keyword evidence="3" id="KW-1185">Reference proteome</keyword>
<feature type="compositionally biased region" description="Polar residues" evidence="1">
    <location>
        <begin position="112"/>
        <end position="121"/>
    </location>
</feature>
<evidence type="ECO:0000313" key="2">
    <source>
        <dbReference type="EMBL" id="KAK8888467.1"/>
    </source>
</evidence>